<comment type="caution">
    <text evidence="2">The sequence shown here is derived from an EMBL/GenBank/DDBJ whole genome shotgun (WGS) entry which is preliminary data.</text>
</comment>
<proteinExistence type="predicted"/>
<feature type="domain" description="DUF6589" evidence="1">
    <location>
        <begin position="3"/>
        <end position="72"/>
    </location>
</feature>
<dbReference type="Proteomes" id="UP001362999">
    <property type="component" value="Unassembled WGS sequence"/>
</dbReference>
<keyword evidence="3" id="KW-1185">Reference proteome</keyword>
<evidence type="ECO:0000259" key="1">
    <source>
        <dbReference type="Pfam" id="PF20231"/>
    </source>
</evidence>
<organism evidence="2 3">
    <name type="scientific">Favolaschia claudopus</name>
    <dbReference type="NCBI Taxonomy" id="2862362"/>
    <lineage>
        <taxon>Eukaryota</taxon>
        <taxon>Fungi</taxon>
        <taxon>Dikarya</taxon>
        <taxon>Basidiomycota</taxon>
        <taxon>Agaricomycotina</taxon>
        <taxon>Agaricomycetes</taxon>
        <taxon>Agaricomycetidae</taxon>
        <taxon>Agaricales</taxon>
        <taxon>Marasmiineae</taxon>
        <taxon>Mycenaceae</taxon>
        <taxon>Favolaschia</taxon>
    </lineage>
</organism>
<evidence type="ECO:0000313" key="3">
    <source>
        <dbReference type="Proteomes" id="UP001362999"/>
    </source>
</evidence>
<dbReference type="Pfam" id="PF20231">
    <property type="entry name" value="DUF6589"/>
    <property type="match status" value="1"/>
</dbReference>
<dbReference type="AlphaFoldDB" id="A0AAW0C7D7"/>
<sequence>WTAEDVLPSPDAAAQLSKNCFWLLKQMAIEHIPGITEEVKNALGECPEVHQIPLHKTEQYPLPAMKIDESTLD</sequence>
<evidence type="ECO:0000313" key="2">
    <source>
        <dbReference type="EMBL" id="KAK7034898.1"/>
    </source>
</evidence>
<gene>
    <name evidence="2" type="ORF">R3P38DRAFT_2366344</name>
</gene>
<feature type="non-terminal residue" evidence="2">
    <location>
        <position position="1"/>
    </location>
</feature>
<dbReference type="EMBL" id="JAWWNJ010000020">
    <property type="protein sequence ID" value="KAK7034898.1"/>
    <property type="molecule type" value="Genomic_DNA"/>
</dbReference>
<name>A0AAW0C7D7_9AGAR</name>
<accession>A0AAW0C7D7</accession>
<dbReference type="InterPro" id="IPR046496">
    <property type="entry name" value="DUF6589"/>
</dbReference>
<reference evidence="2 3" key="1">
    <citation type="journal article" date="2024" name="J Genomics">
        <title>Draft genome sequencing and assembly of Favolaschia claudopus CIRM-BRFM 2984 isolated from oak limbs.</title>
        <authorList>
            <person name="Navarro D."/>
            <person name="Drula E."/>
            <person name="Chaduli D."/>
            <person name="Cazenave R."/>
            <person name="Ahrendt S."/>
            <person name="Wang J."/>
            <person name="Lipzen A."/>
            <person name="Daum C."/>
            <person name="Barry K."/>
            <person name="Grigoriev I.V."/>
            <person name="Favel A."/>
            <person name="Rosso M.N."/>
            <person name="Martin F."/>
        </authorList>
    </citation>
    <scope>NUCLEOTIDE SEQUENCE [LARGE SCALE GENOMIC DNA]</scope>
    <source>
        <strain evidence="2 3">CIRM-BRFM 2984</strain>
    </source>
</reference>
<feature type="non-terminal residue" evidence="2">
    <location>
        <position position="73"/>
    </location>
</feature>
<protein>
    <recommendedName>
        <fullName evidence="1">DUF6589 domain-containing protein</fullName>
    </recommendedName>
</protein>